<comment type="caution">
    <text evidence="2">The sequence shown here is derived from an EMBL/GenBank/DDBJ whole genome shotgun (WGS) entry which is preliminary data.</text>
</comment>
<gene>
    <name evidence="2" type="ORF">MEUPH1_LOCUS14659</name>
</gene>
<evidence type="ECO:0000256" key="1">
    <source>
        <dbReference type="SAM" id="MobiDB-lite"/>
    </source>
</evidence>
<feature type="region of interest" description="Disordered" evidence="1">
    <location>
        <begin position="57"/>
        <end position="81"/>
    </location>
</feature>
<dbReference type="EMBL" id="CARXXK010000002">
    <property type="protein sequence ID" value="CAI6359229.1"/>
    <property type="molecule type" value="Genomic_DNA"/>
</dbReference>
<protein>
    <submittedName>
        <fullName evidence="2">Uncharacterized protein</fullName>
    </submittedName>
</protein>
<feature type="compositionally biased region" description="Basic and acidic residues" evidence="1">
    <location>
        <begin position="57"/>
        <end position="67"/>
    </location>
</feature>
<evidence type="ECO:0000313" key="3">
    <source>
        <dbReference type="Proteomes" id="UP001160148"/>
    </source>
</evidence>
<sequence length="81" mass="9242">MHVELLDRIENVFQLQETTNCKEPIGQQAIRGFSFYKCKDGKAFHILSSLHSPDDKLSVNRKDKDGSTSKVQCPLSLKDYN</sequence>
<name>A0AAV0WUF0_9HEMI</name>
<accession>A0AAV0WUF0</accession>
<organism evidence="2 3">
    <name type="scientific">Macrosiphum euphorbiae</name>
    <name type="common">potato aphid</name>
    <dbReference type="NCBI Taxonomy" id="13131"/>
    <lineage>
        <taxon>Eukaryota</taxon>
        <taxon>Metazoa</taxon>
        <taxon>Ecdysozoa</taxon>
        <taxon>Arthropoda</taxon>
        <taxon>Hexapoda</taxon>
        <taxon>Insecta</taxon>
        <taxon>Pterygota</taxon>
        <taxon>Neoptera</taxon>
        <taxon>Paraneoptera</taxon>
        <taxon>Hemiptera</taxon>
        <taxon>Sternorrhyncha</taxon>
        <taxon>Aphidomorpha</taxon>
        <taxon>Aphidoidea</taxon>
        <taxon>Aphididae</taxon>
        <taxon>Macrosiphini</taxon>
        <taxon>Macrosiphum</taxon>
    </lineage>
</organism>
<reference evidence="2 3" key="1">
    <citation type="submission" date="2023-01" db="EMBL/GenBank/DDBJ databases">
        <authorList>
            <person name="Whitehead M."/>
        </authorList>
    </citation>
    <scope>NUCLEOTIDE SEQUENCE [LARGE SCALE GENOMIC DNA]</scope>
</reference>
<evidence type="ECO:0000313" key="2">
    <source>
        <dbReference type="EMBL" id="CAI6359229.1"/>
    </source>
</evidence>
<keyword evidence="3" id="KW-1185">Reference proteome</keyword>
<proteinExistence type="predicted"/>
<dbReference type="AlphaFoldDB" id="A0AAV0WUF0"/>
<dbReference type="Proteomes" id="UP001160148">
    <property type="component" value="Unassembled WGS sequence"/>
</dbReference>